<dbReference type="GO" id="GO:0061630">
    <property type="term" value="F:ubiquitin protein ligase activity"/>
    <property type="evidence" value="ECO:0007669"/>
    <property type="project" value="UniProtKB-UniRule"/>
</dbReference>
<dbReference type="EMBL" id="CP119943">
    <property type="protein sequence ID" value="WFC97361.1"/>
    <property type="molecule type" value="Genomic_DNA"/>
</dbReference>
<evidence type="ECO:0000259" key="12">
    <source>
        <dbReference type="SMART" id="SM00396"/>
    </source>
</evidence>
<evidence type="ECO:0000256" key="10">
    <source>
        <dbReference type="SAM" id="Coils"/>
    </source>
</evidence>
<feature type="region of interest" description="Disordered" evidence="11">
    <location>
        <begin position="1117"/>
        <end position="1149"/>
    </location>
</feature>
<gene>
    <name evidence="13" type="ORF">MYAM1_000071</name>
</gene>
<dbReference type="GO" id="GO:0005737">
    <property type="term" value="C:cytoplasm"/>
    <property type="evidence" value="ECO:0007669"/>
    <property type="project" value="TreeGrafter"/>
</dbReference>
<keyword evidence="13" id="KW-0012">Acyltransferase</keyword>
<evidence type="ECO:0000313" key="14">
    <source>
        <dbReference type="Proteomes" id="UP001219567"/>
    </source>
</evidence>
<protein>
    <recommendedName>
        <fullName evidence="9">E3 ubiquitin-protein ligase</fullName>
        <ecNumber evidence="9">2.3.2.27</ecNumber>
    </recommendedName>
</protein>
<dbReference type="Proteomes" id="UP001219567">
    <property type="component" value="Chromosome 1"/>
</dbReference>
<dbReference type="CDD" id="cd19672">
    <property type="entry name" value="UBR-box_UBR1_like"/>
    <property type="match status" value="1"/>
</dbReference>
<sequence length="1912" mass="215166">MLEDPRGISASSLLDVMSGVEAIVELLPRIAALPSREDLESYRLTSVGAAGVRRELCNLLLDSVPGQSLFPSGSATCKEQAKSLLEQNQYSVSQVQRRWETERSHATSASGSSVHLTQPEYSVHRRGMACGHVFRKGEPIFRCRDCSYDETCVQCSTCFENSIHQREQHDIVFSLADESGACCDCGDVEAWNCDLRCEYHSLHPLSLGEYTEPSGSEPETLQELYSHLPEPSRNAITQFVEMLLVFVLEVLTLAEQRRPPALGPDIVEDLKRMPTLERAFDVMELANTNSSSVLPQVFTALLWNDERHSFNEVSDKIMEVKPNLSAQAARLFAEHVDRHGREVLAVLSEPRRLVKIARRINIHGLLVTIQPAFDFYVQEVAGVVLEFLVDLTSCALYSDGEHVDGRAWKVIMAHVFLTPWHNAAWESTTSTISREIFDPSKLCKLDALLLLDARMWKKARLDVRAVIMDTIACREAKQVIGVRFAYVYPRLIETFILHDREPEHSIYHIAVQLLSVPSVASELVLKHGTLRTMLSILQALFASESHGRLTQLTLPPPSSAEMQANPSAALLGQSKCYRVFHDTRYLLSPQDVQKHITQHSQDYMQPWLAFFALFHGIGPDTRAVHAHVEFESELWHQLFLMSSHLGHIAKLLGEAFMHATPQQRNEALAFVSQKMLDHIALLETIDPLTHKACAAHVLSFPTESSGTLPPCITAPVTEFVVARDPVSFHHPMHWLLAEMLKSLSGEDVVSRAAIPEPSMFALLEHPLRVVVKLAQIRCNTWVRNGYGLRLQAFHYRDSMWMRDIMYDQDLFLLQCALAFVEQERFLLTLMDRFDLVNWFSGQSQEHEVYDAEQATAMAEELLLLLATLLSEINIAVHRPIEQQVRRELIHYLALGSNTYSEVTKQIPERYTDHNSLDRELAQIATFRAPDGTTDVGMYELRPEYYAQVQPFFHHYSRNQRERAEEVLAERRAKGDTSLRLIPPKQLHVLQATPFANLSNVFTETTFLQMITSALGNAVHISTEAPSDPLLSVVTFLVSLGVAERGGDFIEKIVQDTVRIPRRNLQTSTLEFVPTTLWNELLGLMDDARVSAFHAKLQCILDTGADLNQEAASSLMQRRASNEAAASVRTTQANDASNSEAARRQAARERQAAIMQQFSEQQKNLLASLEEELSDEEENVIENSSEDFGTCILCQERLDTQRAFGTLMHLQESRLVRTTPPREHAVFQELFDQPMDMNRGNAKGERVQGNFQRYEPCNDPSKPPIALGYYAEHHVTGIVGVTCGHSMHVECFQTYMLTTEQRHATQVARNHPEDLSRMEFVCPLCKGLGNTLLPMPGSNSMSRSLFSDQQLGCVSFDDQPLTEWVRRINIAILKNTSASVSARAEHQEHERGTGCFFAFYVPAAAHPQNADLHADFFKKKDEAEMLQRTRSVLQLLAYDTKWVRAKDRRATVLEHPTDGSLADAIYLPENVVGYTLAQLEISQRGVQSPGPSVASAVNEQSVLLVRSLLEVLQGLARIACKDDAKSADAMRQGLLKRLMPHWAGEHVVRSPLLLRNVLGVLVEAAVLMPQHLLHVTALLYYVTLVQTVFGLAQPAFVHGERRRAEEANIDNAEALSIFPHARWLVTSIVNLVGYVRGNITLGFDHCSDQDLAKLLCVYTLPFLRRAALLHHIVGGDSVMQDFPANLSEYRRLLLTLRIPEPSEALPIHMTPAGLIAMLVEGWTKHAYAHLVPLFRPLPILPDLGEARATVPNLVLEHPHIYELVPLPFNLATLLQETQRRTCKRCHTLPPLSSLCLFCGELLCDQSFCCSDLEDEGRGECHQHMEHCGGRLGAHFRVGSNMIVLLFERNGCFTSSPYLNSHGEVDHALLKARPLRLYRQRYDELRRQWLLHGIANIVTRRTESNVGIGGWTTM</sequence>
<keyword evidence="10" id="KW-0175">Coiled coil</keyword>
<evidence type="ECO:0000313" key="13">
    <source>
        <dbReference type="EMBL" id="WFC97361.1"/>
    </source>
</evidence>
<dbReference type="Pfam" id="PF18995">
    <property type="entry name" value="PRT6_C"/>
    <property type="match status" value="1"/>
</dbReference>
<dbReference type="InterPro" id="IPR036390">
    <property type="entry name" value="WH_DNA-bd_sf"/>
</dbReference>
<feature type="domain" description="UBR-type" evidence="12">
    <location>
        <begin position="128"/>
        <end position="201"/>
    </location>
</feature>
<evidence type="ECO:0000256" key="7">
    <source>
        <dbReference type="ARBA" id="ARBA00022833"/>
    </source>
</evidence>
<evidence type="ECO:0000256" key="1">
    <source>
        <dbReference type="ARBA" id="ARBA00000900"/>
    </source>
</evidence>
<dbReference type="InterPro" id="IPR055194">
    <property type="entry name" value="UBR1-like_WH"/>
</dbReference>
<keyword evidence="4 9" id="KW-0479">Metal-binding</keyword>
<feature type="compositionally biased region" description="Basic and acidic residues" evidence="11">
    <location>
        <begin position="1140"/>
        <end position="1149"/>
    </location>
</feature>
<evidence type="ECO:0000256" key="9">
    <source>
        <dbReference type="RuleBase" id="RU366018"/>
    </source>
</evidence>
<dbReference type="InterPro" id="IPR003126">
    <property type="entry name" value="Znf_UBR"/>
</dbReference>
<dbReference type="EC" id="2.3.2.27" evidence="9"/>
<evidence type="ECO:0000256" key="6">
    <source>
        <dbReference type="ARBA" id="ARBA00022786"/>
    </source>
</evidence>
<keyword evidence="7 9" id="KW-0862">Zinc</keyword>
<dbReference type="Gene3D" id="1.10.10.2670">
    <property type="entry name" value="E3 ubiquitin-protein ligase"/>
    <property type="match status" value="1"/>
</dbReference>
<dbReference type="Pfam" id="PF02207">
    <property type="entry name" value="zf-UBR"/>
    <property type="match status" value="1"/>
</dbReference>
<evidence type="ECO:0000256" key="4">
    <source>
        <dbReference type="ARBA" id="ARBA00022723"/>
    </source>
</evidence>
<comment type="pathway">
    <text evidence="2 9">Protein modification; protein ubiquitination.</text>
</comment>
<keyword evidence="14" id="KW-1185">Reference proteome</keyword>
<reference evidence="13 14" key="1">
    <citation type="submission" date="2023-03" db="EMBL/GenBank/DDBJ databases">
        <title>Mating type loci evolution in Malassezia.</title>
        <authorList>
            <person name="Coelho M.A."/>
        </authorList>
    </citation>
    <scope>NUCLEOTIDE SEQUENCE [LARGE SCALE GENOMIC DNA]</scope>
    <source>
        <strain evidence="13 14">CBS 9725</strain>
    </source>
</reference>
<dbReference type="GO" id="GO:0016567">
    <property type="term" value="P:protein ubiquitination"/>
    <property type="evidence" value="ECO:0007669"/>
    <property type="project" value="UniProtKB-UniRule"/>
</dbReference>
<dbReference type="InterPro" id="IPR039164">
    <property type="entry name" value="UBR1-like"/>
</dbReference>
<feature type="compositionally biased region" description="Polar residues" evidence="11">
    <location>
        <begin position="1127"/>
        <end position="1138"/>
    </location>
</feature>
<evidence type="ECO:0000256" key="8">
    <source>
        <dbReference type="ARBA" id="ARBA00046341"/>
    </source>
</evidence>
<dbReference type="InterPro" id="IPR044046">
    <property type="entry name" value="E3_ligase_UBR-like_C"/>
</dbReference>
<dbReference type="CDD" id="cd16482">
    <property type="entry name" value="RING-H2_UBR1-like"/>
    <property type="match status" value="1"/>
</dbReference>
<dbReference type="PANTHER" id="PTHR21497">
    <property type="entry name" value="UBIQUITIN LIGASE E3 ALPHA-RELATED"/>
    <property type="match status" value="1"/>
</dbReference>
<comment type="function">
    <text evidence="9">Ubiquitin ligase protein which is a component of the N-end rule pathway. Recognizes and binds to proteins bearing specific N-terminal residues that are destabilizing according to the N-end rule, leading to their ubiquitination and subsequent degradation.</text>
</comment>
<dbReference type="GO" id="GO:0000151">
    <property type="term" value="C:ubiquitin ligase complex"/>
    <property type="evidence" value="ECO:0007669"/>
    <property type="project" value="TreeGrafter"/>
</dbReference>
<evidence type="ECO:0000256" key="5">
    <source>
        <dbReference type="ARBA" id="ARBA00022771"/>
    </source>
</evidence>
<keyword evidence="3 9" id="KW-0808">Transferase</keyword>
<dbReference type="InterPro" id="IPR042065">
    <property type="entry name" value="E3_ELL-like"/>
</dbReference>
<name>A0AAJ6CH23_9BASI</name>
<accession>A0AAJ6CH23</accession>
<evidence type="ECO:0000256" key="11">
    <source>
        <dbReference type="SAM" id="MobiDB-lite"/>
    </source>
</evidence>
<proteinExistence type="inferred from homology"/>
<dbReference type="GO" id="GO:0008270">
    <property type="term" value="F:zinc ion binding"/>
    <property type="evidence" value="ECO:0007669"/>
    <property type="project" value="UniProtKB-UniRule"/>
</dbReference>
<dbReference type="Pfam" id="PF22960">
    <property type="entry name" value="WHD_UBR1"/>
    <property type="match status" value="1"/>
</dbReference>
<comment type="catalytic activity">
    <reaction evidence="1 9">
        <text>S-ubiquitinyl-[E2 ubiquitin-conjugating enzyme]-L-cysteine + [acceptor protein]-L-lysine = [E2 ubiquitin-conjugating enzyme]-L-cysteine + N(6)-ubiquitinyl-[acceptor protein]-L-lysine.</text>
        <dbReference type="EC" id="2.3.2.27"/>
    </reaction>
</comment>
<dbReference type="SMART" id="SM00396">
    <property type="entry name" value="ZnF_UBR1"/>
    <property type="match status" value="1"/>
</dbReference>
<feature type="coiled-coil region" evidence="10">
    <location>
        <begin position="1158"/>
        <end position="1185"/>
    </location>
</feature>
<evidence type="ECO:0000256" key="2">
    <source>
        <dbReference type="ARBA" id="ARBA00004906"/>
    </source>
</evidence>
<dbReference type="GO" id="GO:0071596">
    <property type="term" value="P:ubiquitin-dependent protein catabolic process via the N-end rule pathway"/>
    <property type="evidence" value="ECO:0007669"/>
    <property type="project" value="UniProtKB-UniRule"/>
</dbReference>
<comment type="similarity">
    <text evidence="8 9">Belongs to the E3 ubiquitin-protein ligase UBR1-like family.</text>
</comment>
<dbReference type="FunFam" id="2.10.110.30:FF:000002">
    <property type="entry name" value="Putative e3 ubiquitin-protein ligase ubr3"/>
    <property type="match status" value="1"/>
</dbReference>
<dbReference type="SUPFAM" id="SSF46785">
    <property type="entry name" value="Winged helix' DNA-binding domain"/>
    <property type="match status" value="1"/>
</dbReference>
<keyword evidence="5 9" id="KW-0863">Zinc-finger</keyword>
<organism evidence="13 14">
    <name type="scientific">Malassezia yamatoensis</name>
    <dbReference type="NCBI Taxonomy" id="253288"/>
    <lineage>
        <taxon>Eukaryota</taxon>
        <taxon>Fungi</taxon>
        <taxon>Dikarya</taxon>
        <taxon>Basidiomycota</taxon>
        <taxon>Ustilaginomycotina</taxon>
        <taxon>Malasseziomycetes</taxon>
        <taxon>Malasseziales</taxon>
        <taxon>Malasseziaceae</taxon>
        <taxon>Malassezia</taxon>
    </lineage>
</organism>
<keyword evidence="6 9" id="KW-0833">Ubl conjugation pathway</keyword>
<evidence type="ECO:0000256" key="3">
    <source>
        <dbReference type="ARBA" id="ARBA00022679"/>
    </source>
</evidence>
<dbReference type="PANTHER" id="PTHR21497:SF24">
    <property type="entry name" value="E3 UBIQUITIN-PROTEIN LIGASE UBR1"/>
    <property type="match status" value="1"/>
</dbReference>
<dbReference type="Gene3D" id="2.10.110.30">
    <property type="match status" value="1"/>
</dbReference>